<name>A0A0E4BQE1_9BRAD</name>
<evidence type="ECO:0000313" key="1">
    <source>
        <dbReference type="EMBL" id="BAR58089.1"/>
    </source>
</evidence>
<protein>
    <submittedName>
        <fullName evidence="1">Aminobenzoyl-glutamate utilization protein</fullName>
    </submittedName>
</protein>
<dbReference type="EMBL" id="AP014685">
    <property type="protein sequence ID" value="BAR58089.1"/>
    <property type="molecule type" value="Genomic_DNA"/>
</dbReference>
<reference evidence="1 2" key="1">
    <citation type="submission" date="2014-11" db="EMBL/GenBank/DDBJ databases">
        <title>Symbiosis island explosion on the genome of extra-slow-growing strains of soybean bradyrhizobia with massive insertion sequences.</title>
        <authorList>
            <person name="Iida T."/>
            <person name="Minamisawa K."/>
        </authorList>
    </citation>
    <scope>NUCLEOTIDE SEQUENCE [LARGE SCALE GENOMIC DNA]</scope>
    <source>
        <strain evidence="1 2">NK6</strain>
    </source>
</reference>
<proteinExistence type="predicted"/>
<evidence type="ECO:0000313" key="2">
    <source>
        <dbReference type="Proteomes" id="UP000063308"/>
    </source>
</evidence>
<gene>
    <name evidence="1" type="ORF">NK6_4930</name>
</gene>
<organism evidence="1 2">
    <name type="scientific">Bradyrhizobium diazoefficiens</name>
    <dbReference type="NCBI Taxonomy" id="1355477"/>
    <lineage>
        <taxon>Bacteria</taxon>
        <taxon>Pseudomonadati</taxon>
        <taxon>Pseudomonadota</taxon>
        <taxon>Alphaproteobacteria</taxon>
        <taxon>Hyphomicrobiales</taxon>
        <taxon>Nitrobacteraceae</taxon>
        <taxon>Bradyrhizobium</taxon>
    </lineage>
</organism>
<dbReference type="AlphaFoldDB" id="A0A0E4BQE1"/>
<accession>A0A0E4BQE1</accession>
<sequence>MKLLTIAASFDQEITDRNMDNRSDIWRGVDTIKARFIDLSDKVWGMPEVCYTEARSAAEHLAELRHQGFRIT</sequence>
<dbReference type="Proteomes" id="UP000063308">
    <property type="component" value="Chromosome"/>
</dbReference>